<dbReference type="AlphaFoldDB" id="A0A2T9X1V8"/>
<name>A0A2T9X1V8_9CREN</name>
<comment type="caution">
    <text evidence="1">The sequence shown here is derived from an EMBL/GenBank/DDBJ whole genome shotgun (WGS) entry which is preliminary data.</text>
</comment>
<evidence type="ECO:0000313" key="1">
    <source>
        <dbReference type="EMBL" id="PVU74025.1"/>
    </source>
</evidence>
<organism evidence="1 2">
    <name type="scientific">Acidianus hospitalis</name>
    <dbReference type="NCBI Taxonomy" id="563177"/>
    <lineage>
        <taxon>Archaea</taxon>
        <taxon>Thermoproteota</taxon>
        <taxon>Thermoprotei</taxon>
        <taxon>Sulfolobales</taxon>
        <taxon>Sulfolobaceae</taxon>
        <taxon>Acidianus</taxon>
    </lineage>
</organism>
<accession>A0A2T9X1V8</accession>
<dbReference type="EMBL" id="QEFD01000235">
    <property type="protein sequence ID" value="PVU74025.1"/>
    <property type="molecule type" value="Genomic_DNA"/>
</dbReference>
<dbReference type="Proteomes" id="UP000245638">
    <property type="component" value="Unassembled WGS sequence"/>
</dbReference>
<protein>
    <submittedName>
        <fullName evidence="1">Uncharacterized protein</fullName>
    </submittedName>
</protein>
<dbReference type="OMA" id="CIPVIKK"/>
<gene>
    <name evidence="1" type="ORF">DDW13_09255</name>
</gene>
<proteinExistence type="predicted"/>
<sequence>MTEIITNIGDLREFLEKQESLGVKNLEIVISADVLEKSPEIANKYGYSIIDGEDLPSGYFKLTLEYRGIGKSNSHKQFFN</sequence>
<reference evidence="1 2" key="1">
    <citation type="journal article" date="2015" name="Appl. Environ. Microbiol.">
        <title>Nanoarchaeota, Their Sulfolobales Host, and Nanoarchaeota Virus Distribution across Yellowstone National Park Hot Springs.</title>
        <authorList>
            <person name="Munson-McGee J.H."/>
            <person name="Field E.K."/>
            <person name="Bateson M."/>
            <person name="Rooney C."/>
            <person name="Stepanauskas R."/>
            <person name="Young M.J."/>
        </authorList>
    </citation>
    <scope>NUCLEOTIDE SEQUENCE [LARGE SCALE GENOMIC DNA]</scope>
    <source>
        <strain evidence="1">SCGC AC-742_N10</strain>
    </source>
</reference>
<evidence type="ECO:0000313" key="2">
    <source>
        <dbReference type="Proteomes" id="UP000245638"/>
    </source>
</evidence>